<dbReference type="GO" id="GO:0016491">
    <property type="term" value="F:oxidoreductase activity"/>
    <property type="evidence" value="ECO:0007669"/>
    <property type="project" value="UniProtKB-KW"/>
</dbReference>
<dbReference type="InterPro" id="IPR017927">
    <property type="entry name" value="FAD-bd_FR_type"/>
</dbReference>
<proteinExistence type="inferred from homology"/>
<evidence type="ECO:0000256" key="2">
    <source>
        <dbReference type="ARBA" id="ARBA00023223"/>
    </source>
</evidence>
<dbReference type="Pfam" id="PF00175">
    <property type="entry name" value="NAD_binding_1"/>
    <property type="match status" value="1"/>
</dbReference>
<dbReference type="Gene3D" id="2.40.30.10">
    <property type="entry name" value="Translation factors"/>
    <property type="match status" value="1"/>
</dbReference>
<dbReference type="PRINTS" id="PR00410">
    <property type="entry name" value="PHEHYDRXLASE"/>
</dbReference>
<keyword evidence="2" id="KW-0455">Luminescence</keyword>
<gene>
    <name evidence="5" type="ORF">SAMN05216262_10927</name>
</gene>
<keyword evidence="6" id="KW-1185">Reference proteome</keyword>
<dbReference type="GO" id="GO:0008218">
    <property type="term" value="P:bioluminescence"/>
    <property type="evidence" value="ECO:0007669"/>
    <property type="project" value="UniProtKB-KW"/>
</dbReference>
<dbReference type="Proteomes" id="UP000199297">
    <property type="component" value="Unassembled WGS sequence"/>
</dbReference>
<dbReference type="SUPFAM" id="SSF52343">
    <property type="entry name" value="Ferredoxin reductase-like, C-terminal NADP-linked domain"/>
    <property type="match status" value="1"/>
</dbReference>
<name>A0A1H7P8L1_9GAMM</name>
<protein>
    <submittedName>
        <fullName evidence="5">Aquacobalamin reductase / NAD(P)H-flavin reductase</fullName>
    </submittedName>
</protein>
<evidence type="ECO:0000256" key="3">
    <source>
        <dbReference type="ARBA" id="ARBA00038177"/>
    </source>
</evidence>
<dbReference type="InterPro" id="IPR001433">
    <property type="entry name" value="OxRdtase_FAD/NAD-bd"/>
</dbReference>
<evidence type="ECO:0000256" key="1">
    <source>
        <dbReference type="ARBA" id="ARBA00023002"/>
    </source>
</evidence>
<dbReference type="InterPro" id="IPR017938">
    <property type="entry name" value="Riboflavin_synthase-like_b-brl"/>
</dbReference>
<dbReference type="Gene3D" id="3.40.50.80">
    <property type="entry name" value="Nucleotide-binding domain of ferredoxin-NADP reductase (FNR) module"/>
    <property type="match status" value="1"/>
</dbReference>
<dbReference type="SUPFAM" id="SSF63380">
    <property type="entry name" value="Riboflavin synthase domain-like"/>
    <property type="match status" value="1"/>
</dbReference>
<dbReference type="STRING" id="641665.GCA_002104455_00726"/>
<evidence type="ECO:0000313" key="6">
    <source>
        <dbReference type="Proteomes" id="UP000199297"/>
    </source>
</evidence>
<organism evidence="5 6">
    <name type="scientific">Colwellia chukchiensis</name>
    <dbReference type="NCBI Taxonomy" id="641665"/>
    <lineage>
        <taxon>Bacteria</taxon>
        <taxon>Pseudomonadati</taxon>
        <taxon>Pseudomonadota</taxon>
        <taxon>Gammaproteobacteria</taxon>
        <taxon>Alteromonadales</taxon>
        <taxon>Colwelliaceae</taxon>
        <taxon>Colwellia</taxon>
    </lineage>
</organism>
<dbReference type="PANTHER" id="PTHR47354">
    <property type="entry name" value="NADH OXIDOREDUCTASE HCR"/>
    <property type="match status" value="1"/>
</dbReference>
<keyword evidence="1" id="KW-0560">Oxidoreductase</keyword>
<sequence length="231" mass="25741">MKEIKCQVASLTSLTENVYKALLKPSQNVDFAAGQYLNFVMSDEDKRPFSIASAPGAEFIELQIGAFGADSYPMQVIEHIKAHSEVSIEMPFGNAHLREDSERPLLLVAGGTGFSYIKSMFEHLAKQQSQRQVLVYWGLREPSACYELAQTAAMIKQLANGKFTPVIQHADAKWQGRTGLVHEAVMTDIAHLADYDIYLAGRFEMVAAVREDFVKHGATLERMYADAFAFI</sequence>
<dbReference type="InterPro" id="IPR039261">
    <property type="entry name" value="FNR_nucleotide-bd"/>
</dbReference>
<dbReference type="NCBIfam" id="NF005963">
    <property type="entry name" value="PRK08051.1"/>
    <property type="match status" value="1"/>
</dbReference>
<dbReference type="CDD" id="cd06189">
    <property type="entry name" value="flavin_oxioreductase"/>
    <property type="match status" value="1"/>
</dbReference>
<dbReference type="PROSITE" id="PS51384">
    <property type="entry name" value="FAD_FR"/>
    <property type="match status" value="1"/>
</dbReference>
<accession>A0A1H7P8L1</accession>
<comment type="similarity">
    <text evidence="3">Belongs to the Fre/LuxG FAD/NAD(P) flavoprotein oxidoreductase family.</text>
</comment>
<dbReference type="PANTHER" id="PTHR47354:SF7">
    <property type="entry name" value="NAD(P)H-FLAVIN REDUCTASE"/>
    <property type="match status" value="1"/>
</dbReference>
<dbReference type="RefSeq" id="WP_085285128.1">
    <property type="nucleotide sequence ID" value="NZ_FOBI01000009.1"/>
</dbReference>
<dbReference type="AlphaFoldDB" id="A0A1H7P8L1"/>
<reference evidence="6" key="1">
    <citation type="submission" date="2016-10" db="EMBL/GenBank/DDBJ databases">
        <authorList>
            <person name="Varghese N."/>
            <person name="Submissions S."/>
        </authorList>
    </citation>
    <scope>NUCLEOTIDE SEQUENCE [LARGE SCALE GENOMIC DNA]</scope>
    <source>
        <strain evidence="6">CGMCC 1.9127</strain>
    </source>
</reference>
<dbReference type="InterPro" id="IPR050415">
    <property type="entry name" value="MRET"/>
</dbReference>
<feature type="domain" description="FAD-binding FR-type" evidence="4">
    <location>
        <begin position="1"/>
        <end position="98"/>
    </location>
</feature>
<dbReference type="EMBL" id="FOBI01000009">
    <property type="protein sequence ID" value="SEL31748.1"/>
    <property type="molecule type" value="Genomic_DNA"/>
</dbReference>
<dbReference type="OrthoDB" id="9806195at2"/>
<evidence type="ECO:0000313" key="5">
    <source>
        <dbReference type="EMBL" id="SEL31748.1"/>
    </source>
</evidence>
<evidence type="ECO:0000259" key="4">
    <source>
        <dbReference type="PROSITE" id="PS51384"/>
    </source>
</evidence>